<proteinExistence type="predicted"/>
<sequence>MGSCSFISSMILRWLLNNWEMKMKPPLDLAS</sequence>
<protein>
    <submittedName>
        <fullName evidence="1">Uncharacterized protein</fullName>
    </submittedName>
</protein>
<organism evidence="1">
    <name type="scientific">Rhizophora mucronata</name>
    <name type="common">Asiatic mangrove</name>
    <dbReference type="NCBI Taxonomy" id="61149"/>
    <lineage>
        <taxon>Eukaryota</taxon>
        <taxon>Viridiplantae</taxon>
        <taxon>Streptophyta</taxon>
        <taxon>Embryophyta</taxon>
        <taxon>Tracheophyta</taxon>
        <taxon>Spermatophyta</taxon>
        <taxon>Magnoliopsida</taxon>
        <taxon>eudicotyledons</taxon>
        <taxon>Gunneridae</taxon>
        <taxon>Pentapetalae</taxon>
        <taxon>rosids</taxon>
        <taxon>fabids</taxon>
        <taxon>Malpighiales</taxon>
        <taxon>Rhizophoraceae</taxon>
        <taxon>Rhizophora</taxon>
    </lineage>
</organism>
<evidence type="ECO:0000313" key="1">
    <source>
        <dbReference type="EMBL" id="MBX46563.1"/>
    </source>
</evidence>
<name>A0A2P2NVT6_RHIMU</name>
<dbReference type="EMBL" id="GGEC01066079">
    <property type="protein sequence ID" value="MBX46563.1"/>
    <property type="molecule type" value="Transcribed_RNA"/>
</dbReference>
<accession>A0A2P2NVT6</accession>
<reference evidence="1" key="1">
    <citation type="submission" date="2018-02" db="EMBL/GenBank/DDBJ databases">
        <title>Rhizophora mucronata_Transcriptome.</title>
        <authorList>
            <person name="Meera S.P."/>
            <person name="Sreeshan A."/>
            <person name="Augustine A."/>
        </authorList>
    </citation>
    <scope>NUCLEOTIDE SEQUENCE</scope>
    <source>
        <tissue evidence="1">Leaf</tissue>
    </source>
</reference>
<dbReference type="AlphaFoldDB" id="A0A2P2NVT6"/>